<accession>A0A5J4T0Q0</accession>
<organism evidence="1">
    <name type="scientific">termite gut metagenome</name>
    <dbReference type="NCBI Taxonomy" id="433724"/>
    <lineage>
        <taxon>unclassified sequences</taxon>
        <taxon>metagenomes</taxon>
        <taxon>organismal metagenomes</taxon>
    </lineage>
</organism>
<gene>
    <name evidence="1" type="ORF">EZS27_001662</name>
</gene>
<sequence>MQAKVLTARNFEAVFYLPKTGCQWRVLSHDFRFDNFSKLAKQKTPNFTFVSVKLGV</sequence>
<evidence type="ECO:0000313" key="1">
    <source>
        <dbReference type="EMBL" id="KAA6350965.1"/>
    </source>
</evidence>
<protein>
    <submittedName>
        <fullName evidence="1">Uncharacterized protein</fullName>
    </submittedName>
</protein>
<reference evidence="1" key="1">
    <citation type="submission" date="2019-03" db="EMBL/GenBank/DDBJ databases">
        <title>Single cell metagenomics reveals metabolic interactions within the superorganism composed of flagellate Streblomastix strix and complex community of Bacteroidetes bacteria on its surface.</title>
        <authorList>
            <person name="Treitli S.C."/>
            <person name="Kolisko M."/>
            <person name="Husnik F."/>
            <person name="Keeling P."/>
            <person name="Hampl V."/>
        </authorList>
    </citation>
    <scope>NUCLEOTIDE SEQUENCE</scope>
    <source>
        <strain evidence="1">STM</strain>
    </source>
</reference>
<proteinExistence type="predicted"/>
<dbReference type="EMBL" id="SNRY01000020">
    <property type="protein sequence ID" value="KAA6350965.1"/>
    <property type="molecule type" value="Genomic_DNA"/>
</dbReference>
<comment type="caution">
    <text evidence="1">The sequence shown here is derived from an EMBL/GenBank/DDBJ whole genome shotgun (WGS) entry which is preliminary data.</text>
</comment>
<name>A0A5J4T0Q0_9ZZZZ</name>
<dbReference type="AlphaFoldDB" id="A0A5J4T0Q0"/>